<keyword evidence="3" id="KW-1185">Reference proteome</keyword>
<gene>
    <name evidence="2" type="ORF">J2T09_001433</name>
</gene>
<dbReference type="Proteomes" id="UP001241472">
    <property type="component" value="Unassembled WGS sequence"/>
</dbReference>
<proteinExistence type="predicted"/>
<protein>
    <submittedName>
        <fullName evidence="2">ElaA protein</fullName>
    </submittedName>
</protein>
<accession>A0ABT9PRB5</accession>
<evidence type="ECO:0000259" key="1">
    <source>
        <dbReference type="PROSITE" id="PS51186"/>
    </source>
</evidence>
<dbReference type="EMBL" id="JAUSRF010000004">
    <property type="protein sequence ID" value="MDP9836688.1"/>
    <property type="molecule type" value="Genomic_DNA"/>
</dbReference>
<dbReference type="CDD" id="cd04301">
    <property type="entry name" value="NAT_SF"/>
    <property type="match status" value="1"/>
</dbReference>
<dbReference type="PROSITE" id="PS51186">
    <property type="entry name" value="GNAT"/>
    <property type="match status" value="1"/>
</dbReference>
<dbReference type="Pfam" id="PF13673">
    <property type="entry name" value="Acetyltransf_10"/>
    <property type="match status" value="1"/>
</dbReference>
<dbReference type="InterPro" id="IPR000182">
    <property type="entry name" value="GNAT_dom"/>
</dbReference>
<sequence>MTTSPTYTPPTYTTDVRRLEDFSAVDLYAMLKMRVDVFVVEQECAYPELDGNDLDCLHLRLFEGTDLLACARLWRPSPDVLPRIGRVAVSPDHRGKRLGEALMREAVIECEKAYPGEAIEISAQAHLQKFYGSLGFERTSEEYVEDGIPHVDMVRQATAPT</sequence>
<organism evidence="2 3">
    <name type="scientific">Neorhizobium huautlense</name>
    <dbReference type="NCBI Taxonomy" id="67774"/>
    <lineage>
        <taxon>Bacteria</taxon>
        <taxon>Pseudomonadati</taxon>
        <taxon>Pseudomonadota</taxon>
        <taxon>Alphaproteobacteria</taxon>
        <taxon>Hyphomicrobiales</taxon>
        <taxon>Rhizobiaceae</taxon>
        <taxon>Rhizobium/Agrobacterium group</taxon>
        <taxon>Neorhizobium</taxon>
    </lineage>
</organism>
<dbReference type="InterPro" id="IPR016181">
    <property type="entry name" value="Acyl_CoA_acyltransferase"/>
</dbReference>
<dbReference type="RefSeq" id="WP_306832670.1">
    <property type="nucleotide sequence ID" value="NZ_JAUSRF010000004.1"/>
</dbReference>
<evidence type="ECO:0000313" key="3">
    <source>
        <dbReference type="Proteomes" id="UP001241472"/>
    </source>
</evidence>
<comment type="caution">
    <text evidence="2">The sequence shown here is derived from an EMBL/GenBank/DDBJ whole genome shotgun (WGS) entry which is preliminary data.</text>
</comment>
<dbReference type="Gene3D" id="3.40.630.30">
    <property type="match status" value="1"/>
</dbReference>
<evidence type="ECO:0000313" key="2">
    <source>
        <dbReference type="EMBL" id="MDP9836688.1"/>
    </source>
</evidence>
<dbReference type="SUPFAM" id="SSF55729">
    <property type="entry name" value="Acyl-CoA N-acyltransferases (Nat)"/>
    <property type="match status" value="1"/>
</dbReference>
<reference evidence="2 3" key="1">
    <citation type="submission" date="2023-07" db="EMBL/GenBank/DDBJ databases">
        <title>Sorghum-associated microbial communities from plants grown in Nebraska, USA.</title>
        <authorList>
            <person name="Schachtman D."/>
        </authorList>
    </citation>
    <scope>NUCLEOTIDE SEQUENCE [LARGE SCALE GENOMIC DNA]</scope>
    <source>
        <strain evidence="2 3">DS1307</strain>
    </source>
</reference>
<feature type="domain" description="N-acetyltransferase" evidence="1">
    <location>
        <begin position="17"/>
        <end position="158"/>
    </location>
</feature>
<name>A0ABT9PRB5_9HYPH</name>